<keyword evidence="2" id="KW-1133">Transmembrane helix</keyword>
<protein>
    <submittedName>
        <fullName evidence="3">Beta-1,2-xylosyltransferase 1-like protein</fullName>
    </submittedName>
</protein>
<evidence type="ECO:0000256" key="2">
    <source>
        <dbReference type="SAM" id="Phobius"/>
    </source>
</evidence>
<feature type="transmembrane region" description="Helical" evidence="2">
    <location>
        <begin position="320"/>
        <end position="340"/>
    </location>
</feature>
<dbReference type="PANTHER" id="PTHR12203">
    <property type="entry name" value="KDEL LYS-ASP-GLU-LEU CONTAINING - RELATED"/>
    <property type="match status" value="1"/>
</dbReference>
<keyword evidence="2" id="KW-0812">Transmembrane</keyword>
<organism evidence="3 4">
    <name type="scientific">Cladobotryum mycophilum</name>
    <dbReference type="NCBI Taxonomy" id="491253"/>
    <lineage>
        <taxon>Eukaryota</taxon>
        <taxon>Fungi</taxon>
        <taxon>Dikarya</taxon>
        <taxon>Ascomycota</taxon>
        <taxon>Pezizomycotina</taxon>
        <taxon>Sordariomycetes</taxon>
        <taxon>Hypocreomycetidae</taxon>
        <taxon>Hypocreales</taxon>
        <taxon>Hypocreaceae</taxon>
        <taxon>Cladobotryum</taxon>
    </lineage>
</organism>
<feature type="transmembrane region" description="Helical" evidence="2">
    <location>
        <begin position="256"/>
        <end position="278"/>
    </location>
</feature>
<reference evidence="3 4" key="1">
    <citation type="submission" date="2024-01" db="EMBL/GenBank/DDBJ databases">
        <title>Complete genome of Cladobotryum mycophilum ATHUM6906.</title>
        <authorList>
            <person name="Christinaki A.C."/>
            <person name="Myridakis A.I."/>
            <person name="Kouvelis V.N."/>
        </authorList>
    </citation>
    <scope>NUCLEOTIDE SEQUENCE [LARGE SCALE GENOMIC DNA]</scope>
    <source>
        <strain evidence="3 4">ATHUM6906</strain>
    </source>
</reference>
<name>A0ABR0SLB3_9HYPO</name>
<feature type="transmembrane region" description="Helical" evidence="2">
    <location>
        <begin position="382"/>
        <end position="401"/>
    </location>
</feature>
<evidence type="ECO:0000313" key="3">
    <source>
        <dbReference type="EMBL" id="KAK5992922.1"/>
    </source>
</evidence>
<proteinExistence type="predicted"/>
<accession>A0ABR0SLB3</accession>
<keyword evidence="2" id="KW-0472">Membrane</keyword>
<evidence type="ECO:0000256" key="1">
    <source>
        <dbReference type="SAM" id="MobiDB-lite"/>
    </source>
</evidence>
<feature type="transmembrane region" description="Helical" evidence="2">
    <location>
        <begin position="223"/>
        <end position="244"/>
    </location>
</feature>
<comment type="caution">
    <text evidence="3">The sequence shown here is derived from an EMBL/GenBank/DDBJ whole genome shotgun (WGS) entry which is preliminary data.</text>
</comment>
<dbReference type="EMBL" id="JAVFKD010000012">
    <property type="protein sequence ID" value="KAK5992922.1"/>
    <property type="molecule type" value="Genomic_DNA"/>
</dbReference>
<gene>
    <name evidence="3" type="ORF">PT974_06347</name>
</gene>
<feature type="transmembrane region" description="Helical" evidence="2">
    <location>
        <begin position="182"/>
        <end position="202"/>
    </location>
</feature>
<dbReference type="InterPro" id="IPR051091">
    <property type="entry name" value="O-Glucosyltr/Glycosyltrsf_90"/>
</dbReference>
<feature type="compositionally biased region" description="Low complexity" evidence="1">
    <location>
        <begin position="570"/>
        <end position="586"/>
    </location>
</feature>
<evidence type="ECO:0000313" key="4">
    <source>
        <dbReference type="Proteomes" id="UP001338125"/>
    </source>
</evidence>
<dbReference type="Proteomes" id="UP001338125">
    <property type="component" value="Unassembled WGS sequence"/>
</dbReference>
<dbReference type="PANTHER" id="PTHR12203:SF35">
    <property type="entry name" value="PROTEIN O-GLUCOSYLTRANSFERASE 1"/>
    <property type="match status" value="1"/>
</dbReference>
<feature type="transmembrane region" description="Helical" evidence="2">
    <location>
        <begin position="6"/>
        <end position="25"/>
    </location>
</feature>
<feature type="region of interest" description="Disordered" evidence="1">
    <location>
        <begin position="562"/>
        <end position="586"/>
    </location>
</feature>
<sequence>MARLPAVHVSALCTILSFVYISHSLERHSLTERPRLSSLLVLLLSGCICYAVSALAKFVPGADGRFTKLPSQDPDAPVLSSSDGIEAEFSQGTGAHLPGRPKKWSLPVLILIIVVRLEVFHRVNYQQQCSTPGIESFLCLLLLGYQIFVTRRKWGFPASTDDDDPWRSVFDDIYDWFSGPRVIMFNSVLSAFIFSLGTFFSVSQGRRSGYLCFNLIDSRLVTVTLQFIGLILDAAILILIWRLLAWARTTKQRIRIVGTVLLLSAASVSFLYLGNTALNGFRRVNVSFGSLYGFDVVVDSFAFAALLISLAFWICETSAITPVSILTFLVGIWSSCDNIFHMGDWLHLSRLNALGPLWIIAFGTILFTYLYDLRSIVFVKRIILAILLLALLLGATILTFLKRPDMYVRHPLSDFVYSAHVEHDRTSWGRVPPPNFGEWYKYAEGSAVIDDFLQIDRDLDPFWAASPSSLRKRADEMAATAGIASITIKDGQVTWKGAGDEGDNKDVTELVKMIEKFSKHLPDMVLPINLSPTPRVLPTWEEANAKSRAAAISSMADVLSRRSLDETGNSTEPIPAEESPASESSTTSAWELTWASDFRQMQVEACSPLSRTRTRPHWNFMEFCSACVQAHSLGQLVTKWQQSLDVCSQPDLRLLHGLSLTDPRRPPIRQLVPLFGASKTDEFKDIVIPFPRSRLEQPDIKWQFTRRYDSLVWRGSVGEHAITNQALRGSHKYRLLHMANTPYPHDEVTMILPIPGNEEKFGYERVKAAEANGIAPFSLGVSSYAACLGTNCEVVERAYGKGEDVTEPLEYRYVLLLDEDDGPPPELMRTIRSNSVPFVSTIFRTWSTDRLMPWLHFVPIDPRYQGLHTTLTYFTGTENKPKVNGRETSMPGTTQDAEWIAQQGQKWAAKALGEKDMEIYVFRLLLEWGRLINDLRNEIGFRKDDKGGFQNDGWTRQQAAG</sequence>
<feature type="transmembrane region" description="Helical" evidence="2">
    <location>
        <begin position="290"/>
        <end position="314"/>
    </location>
</feature>
<keyword evidence="4" id="KW-1185">Reference proteome</keyword>
<feature type="transmembrane region" description="Helical" evidence="2">
    <location>
        <begin position="37"/>
        <end position="59"/>
    </location>
</feature>
<feature type="transmembrane region" description="Helical" evidence="2">
    <location>
        <begin position="352"/>
        <end position="370"/>
    </location>
</feature>